<accession>A0A6P1VW06</accession>
<protein>
    <submittedName>
        <fullName evidence="1">Uncharacterized protein</fullName>
    </submittedName>
</protein>
<proteinExistence type="predicted"/>
<dbReference type="KEGG" id="senf:GJR95_15165"/>
<gene>
    <name evidence="1" type="ORF">GJR95_15165</name>
</gene>
<dbReference type="EMBL" id="CP045997">
    <property type="protein sequence ID" value="QHV96272.1"/>
    <property type="molecule type" value="Genomic_DNA"/>
</dbReference>
<dbReference type="Proteomes" id="UP000464577">
    <property type="component" value="Chromosome"/>
</dbReference>
<name>A0A6P1VW06_9BACT</name>
<evidence type="ECO:0000313" key="2">
    <source>
        <dbReference type="Proteomes" id="UP000464577"/>
    </source>
</evidence>
<dbReference type="AlphaFoldDB" id="A0A6P1VW06"/>
<reference evidence="1 2" key="1">
    <citation type="submission" date="2019-11" db="EMBL/GenBank/DDBJ databases">
        <title>Spirosoma endbachense sp. nov., isolated from a natural salt meadow.</title>
        <authorList>
            <person name="Rojas J."/>
            <person name="Ambika Manirajan B."/>
            <person name="Ratering S."/>
            <person name="Suarez C."/>
            <person name="Geissler-Plaum R."/>
            <person name="Schnell S."/>
        </authorList>
    </citation>
    <scope>NUCLEOTIDE SEQUENCE [LARGE SCALE GENOMIC DNA]</scope>
    <source>
        <strain evidence="1 2">I-24</strain>
    </source>
</reference>
<organism evidence="1 2">
    <name type="scientific">Spirosoma endbachense</name>
    <dbReference type="NCBI Taxonomy" id="2666025"/>
    <lineage>
        <taxon>Bacteria</taxon>
        <taxon>Pseudomonadati</taxon>
        <taxon>Bacteroidota</taxon>
        <taxon>Cytophagia</taxon>
        <taxon>Cytophagales</taxon>
        <taxon>Cytophagaceae</taxon>
        <taxon>Spirosoma</taxon>
    </lineage>
</organism>
<evidence type="ECO:0000313" key="1">
    <source>
        <dbReference type="EMBL" id="QHV96272.1"/>
    </source>
</evidence>
<dbReference type="RefSeq" id="WP_162386681.1">
    <property type="nucleotide sequence ID" value="NZ_CP045997.1"/>
</dbReference>
<sequence length="71" mass="8541">MKTDNFSLPYSQRSCPDGMVPEVWQVFCLWADCNDQKTQQQYWLDYLDIHSNYYDKDGNRLPVQTDQLQLF</sequence>
<keyword evidence="2" id="KW-1185">Reference proteome</keyword>